<comment type="similarity">
    <text evidence="2 3">Belongs to the small heat shock protein (HSP20) family.</text>
</comment>
<dbReference type="EMBL" id="JH712548">
    <property type="protein sequence ID" value="EFO19090.1"/>
    <property type="molecule type" value="Genomic_DNA"/>
</dbReference>
<dbReference type="AlphaFoldDB" id="A0A1S0TSH6"/>
<dbReference type="PROSITE" id="PS01031">
    <property type="entry name" value="SHSP"/>
    <property type="match status" value="1"/>
</dbReference>
<dbReference type="GeneID" id="9946843"/>
<evidence type="ECO:0000259" key="4">
    <source>
        <dbReference type="PROSITE" id="PS01031"/>
    </source>
</evidence>
<dbReference type="RefSeq" id="XP_003144978.1">
    <property type="nucleotide sequence ID" value="XM_003144930.1"/>
</dbReference>
<dbReference type="OrthoDB" id="1431247at2759"/>
<dbReference type="InParanoid" id="A0A1S0TSH6"/>
<gene>
    <name evidence="5" type="ORF">LOAG_09403</name>
</gene>
<dbReference type="GO" id="GO:0009408">
    <property type="term" value="P:response to heat"/>
    <property type="evidence" value="ECO:0007669"/>
    <property type="project" value="TreeGrafter"/>
</dbReference>
<dbReference type="Gene3D" id="2.60.40.790">
    <property type="match status" value="1"/>
</dbReference>
<dbReference type="CDD" id="cd06526">
    <property type="entry name" value="metazoan_ACD"/>
    <property type="match status" value="1"/>
</dbReference>
<evidence type="ECO:0000313" key="5">
    <source>
        <dbReference type="EMBL" id="EFO19090.1"/>
    </source>
</evidence>
<dbReference type="SUPFAM" id="SSF49764">
    <property type="entry name" value="HSP20-like chaperones"/>
    <property type="match status" value="1"/>
</dbReference>
<evidence type="ECO:0000256" key="1">
    <source>
        <dbReference type="ARBA" id="ARBA00023016"/>
    </source>
</evidence>
<accession>A0A1S0TSH6</accession>
<dbReference type="CTD" id="9946843"/>
<dbReference type="GO" id="GO:0042026">
    <property type="term" value="P:protein refolding"/>
    <property type="evidence" value="ECO:0007669"/>
    <property type="project" value="TreeGrafter"/>
</dbReference>
<dbReference type="PANTHER" id="PTHR45640">
    <property type="entry name" value="HEAT SHOCK PROTEIN HSP-12.2-RELATED"/>
    <property type="match status" value="1"/>
</dbReference>
<reference evidence="5" key="1">
    <citation type="submission" date="2012-04" db="EMBL/GenBank/DDBJ databases">
        <title>The Genome Sequence of Loa loa.</title>
        <authorList>
            <consortium name="The Broad Institute Genome Sequencing Platform"/>
            <consortium name="Broad Institute Genome Sequencing Center for Infectious Disease"/>
            <person name="Nutman T.B."/>
            <person name="Fink D.L."/>
            <person name="Russ C."/>
            <person name="Young S."/>
            <person name="Zeng Q."/>
            <person name="Gargeya S."/>
            <person name="Alvarado L."/>
            <person name="Berlin A."/>
            <person name="Chapman S.B."/>
            <person name="Chen Z."/>
            <person name="Freedman E."/>
            <person name="Gellesch M."/>
            <person name="Goldberg J."/>
            <person name="Griggs A."/>
            <person name="Gujja S."/>
            <person name="Heilman E.R."/>
            <person name="Heiman D."/>
            <person name="Howarth C."/>
            <person name="Mehta T."/>
            <person name="Neiman D."/>
            <person name="Pearson M."/>
            <person name="Roberts A."/>
            <person name="Saif S."/>
            <person name="Shea T."/>
            <person name="Shenoy N."/>
            <person name="Sisk P."/>
            <person name="Stolte C."/>
            <person name="Sykes S."/>
            <person name="White J."/>
            <person name="Yandava C."/>
            <person name="Haas B."/>
            <person name="Henn M.R."/>
            <person name="Nusbaum C."/>
            <person name="Birren B."/>
        </authorList>
    </citation>
    <scope>NUCLEOTIDE SEQUENCE [LARGE SCALE GENOMIC DNA]</scope>
</reference>
<dbReference type="GO" id="GO:0051082">
    <property type="term" value="F:unfolded protein binding"/>
    <property type="evidence" value="ECO:0007669"/>
    <property type="project" value="TreeGrafter"/>
</dbReference>
<dbReference type="InterPro" id="IPR008978">
    <property type="entry name" value="HSP20-like_chaperone"/>
</dbReference>
<organism evidence="5">
    <name type="scientific">Loa loa</name>
    <name type="common">Eye worm</name>
    <name type="synonym">Filaria loa</name>
    <dbReference type="NCBI Taxonomy" id="7209"/>
    <lineage>
        <taxon>Eukaryota</taxon>
        <taxon>Metazoa</taxon>
        <taxon>Ecdysozoa</taxon>
        <taxon>Nematoda</taxon>
        <taxon>Chromadorea</taxon>
        <taxon>Rhabditida</taxon>
        <taxon>Spirurina</taxon>
        <taxon>Spiruromorpha</taxon>
        <taxon>Filarioidea</taxon>
        <taxon>Onchocercidae</taxon>
        <taxon>Loa</taxon>
    </lineage>
</organism>
<dbReference type="GO" id="GO:0005737">
    <property type="term" value="C:cytoplasm"/>
    <property type="evidence" value="ECO:0007669"/>
    <property type="project" value="TreeGrafter"/>
</dbReference>
<dbReference type="InterPro" id="IPR002068">
    <property type="entry name" value="A-crystallin/Hsp20_dom"/>
</dbReference>
<protein>
    <recommendedName>
        <fullName evidence="4">SHSP domain-containing protein</fullName>
    </recommendedName>
</protein>
<dbReference type="PRINTS" id="PR00299">
    <property type="entry name" value="ACRYSTALLIN"/>
</dbReference>
<dbReference type="PANTHER" id="PTHR45640:SF13">
    <property type="entry name" value="HEAT SHOCK PROTEIN 22-RELATED"/>
    <property type="match status" value="1"/>
</dbReference>
<keyword evidence="1" id="KW-0346">Stress response</keyword>
<dbReference type="InterPro" id="IPR001436">
    <property type="entry name" value="Alpha-crystallin/sHSP_animal"/>
</dbReference>
<evidence type="ECO:0000256" key="3">
    <source>
        <dbReference type="RuleBase" id="RU003616"/>
    </source>
</evidence>
<evidence type="ECO:0000256" key="2">
    <source>
        <dbReference type="PROSITE-ProRule" id="PRU00285"/>
    </source>
</evidence>
<dbReference type="Pfam" id="PF00011">
    <property type="entry name" value="HSP20"/>
    <property type="match status" value="1"/>
</dbReference>
<name>A0A1S0TSH6_LOALO</name>
<proteinExistence type="inferred from homology"/>
<dbReference type="GO" id="GO:0005634">
    <property type="term" value="C:nucleus"/>
    <property type="evidence" value="ECO:0007669"/>
    <property type="project" value="TreeGrafter"/>
</dbReference>
<sequence>MWASATFGSELCDTEGRDEARMRRYDYNKTNAEIKPFERLTGKKILERSGKCHCCPNDRSERASDFIARRPSNNLMASPLFQPDASMLSGGSWGNGRLRSFLGKTSDMSTERGNQFEVKLDVSSFHSNDLQVNVHGRELVVSGHHNEREEGGGTIERHFVRTYMLPKSAKEKQLASELSADGILKITVPADETTEYRKIPIKVDPNWKMQSNPCQELILREPIPLWWW</sequence>
<feature type="domain" description="SHSP" evidence="4">
    <location>
        <begin position="97"/>
        <end position="204"/>
    </location>
</feature>
<dbReference type="KEGG" id="loa:LOAG_09403"/>